<accession>A0A0B7BXK8</accession>
<dbReference type="InterPro" id="IPR002110">
    <property type="entry name" value="Ankyrin_rpt"/>
</dbReference>
<dbReference type="SUPFAM" id="SSF48403">
    <property type="entry name" value="Ankyrin repeat"/>
    <property type="match status" value="1"/>
</dbReference>
<protein>
    <submittedName>
        <fullName evidence="2">Uncharacterized protein</fullName>
    </submittedName>
</protein>
<proteinExistence type="predicted"/>
<name>A0A0B7BXK8_9EUPU</name>
<dbReference type="AlphaFoldDB" id="A0A0B7BXK8"/>
<sequence length="58" mass="6290">KETLLILAVNKGYLNCVRGLIAAGADISYISPFGTPLMIAVKKRNEKSLQVILDCVNI</sequence>
<evidence type="ECO:0000313" key="2">
    <source>
        <dbReference type="EMBL" id="CEK97657.1"/>
    </source>
</evidence>
<feature type="repeat" description="ANK" evidence="1">
    <location>
        <begin position="1"/>
        <end position="32"/>
    </location>
</feature>
<dbReference type="Gene3D" id="1.25.40.20">
    <property type="entry name" value="Ankyrin repeat-containing domain"/>
    <property type="match status" value="1"/>
</dbReference>
<reference evidence="2" key="1">
    <citation type="submission" date="2014-12" db="EMBL/GenBank/DDBJ databases">
        <title>Insight into the proteome of Arion vulgaris.</title>
        <authorList>
            <person name="Aradska J."/>
            <person name="Bulat T."/>
            <person name="Smidak R."/>
            <person name="Sarate P."/>
            <person name="Gangsoo J."/>
            <person name="Sialana F."/>
            <person name="Bilban M."/>
            <person name="Lubec G."/>
        </authorList>
    </citation>
    <scope>NUCLEOTIDE SEQUENCE</scope>
    <source>
        <tissue evidence="2">Skin</tissue>
    </source>
</reference>
<dbReference type="EMBL" id="HACG01050792">
    <property type="protein sequence ID" value="CEK97657.1"/>
    <property type="molecule type" value="Transcribed_RNA"/>
</dbReference>
<dbReference type="InterPro" id="IPR036770">
    <property type="entry name" value="Ankyrin_rpt-contain_sf"/>
</dbReference>
<dbReference type="PROSITE" id="PS50088">
    <property type="entry name" value="ANK_REPEAT"/>
    <property type="match status" value="1"/>
</dbReference>
<gene>
    <name evidence="2" type="primary">ORF216508</name>
</gene>
<keyword evidence="1" id="KW-0040">ANK repeat</keyword>
<feature type="non-terminal residue" evidence="2">
    <location>
        <position position="1"/>
    </location>
</feature>
<dbReference type="Pfam" id="PF12796">
    <property type="entry name" value="Ank_2"/>
    <property type="match status" value="1"/>
</dbReference>
<organism evidence="2">
    <name type="scientific">Arion vulgaris</name>
    <dbReference type="NCBI Taxonomy" id="1028688"/>
    <lineage>
        <taxon>Eukaryota</taxon>
        <taxon>Metazoa</taxon>
        <taxon>Spiralia</taxon>
        <taxon>Lophotrochozoa</taxon>
        <taxon>Mollusca</taxon>
        <taxon>Gastropoda</taxon>
        <taxon>Heterobranchia</taxon>
        <taxon>Euthyneura</taxon>
        <taxon>Panpulmonata</taxon>
        <taxon>Eupulmonata</taxon>
        <taxon>Stylommatophora</taxon>
        <taxon>Helicina</taxon>
        <taxon>Arionoidea</taxon>
        <taxon>Arionidae</taxon>
        <taxon>Arion</taxon>
    </lineage>
</organism>
<evidence type="ECO:0000256" key="1">
    <source>
        <dbReference type="PROSITE-ProRule" id="PRU00023"/>
    </source>
</evidence>